<name>A0A179U8K7_BLAGS</name>
<reference evidence="2" key="1">
    <citation type="journal article" date="2015" name="PLoS Genet.">
        <title>The dynamic genome and transcriptome of the human fungal pathogen Blastomyces and close relative Emmonsia.</title>
        <authorList>
            <person name="Munoz J.F."/>
            <person name="Gauthier G.M."/>
            <person name="Desjardins C.A."/>
            <person name="Gallo J.E."/>
            <person name="Holder J."/>
            <person name="Sullivan T.D."/>
            <person name="Marty A.J."/>
            <person name="Carmen J.C."/>
            <person name="Chen Z."/>
            <person name="Ding L."/>
            <person name="Gujja S."/>
            <person name="Magrini V."/>
            <person name="Misas E."/>
            <person name="Mitreva M."/>
            <person name="Priest M."/>
            <person name="Saif S."/>
            <person name="Whiston E.A."/>
            <person name="Young S."/>
            <person name="Zeng Q."/>
            <person name="Goldman W.E."/>
            <person name="Mardis E.R."/>
            <person name="Taylor J.W."/>
            <person name="McEwen J.G."/>
            <person name="Clay O.K."/>
            <person name="Klein B.S."/>
            <person name="Cuomo C.A."/>
        </authorList>
    </citation>
    <scope>NUCLEOTIDE SEQUENCE [LARGE SCALE GENOMIC DNA]</scope>
    <source>
        <strain evidence="2">SLH14081</strain>
    </source>
</reference>
<dbReference type="GeneID" id="42528419"/>
<evidence type="ECO:0000313" key="1">
    <source>
        <dbReference type="EMBL" id="OAT04324.1"/>
    </source>
</evidence>
<feature type="non-terminal residue" evidence="1">
    <location>
        <position position="145"/>
    </location>
</feature>
<gene>
    <name evidence="1" type="ORF">BDBG_16229</name>
</gene>
<proteinExistence type="predicted"/>
<keyword evidence="2" id="KW-1185">Reference proteome</keyword>
<protein>
    <submittedName>
        <fullName evidence="1">Uncharacterized protein</fullName>
    </submittedName>
</protein>
<dbReference type="AlphaFoldDB" id="A0A179U8K7"/>
<evidence type="ECO:0000313" key="2">
    <source>
        <dbReference type="Proteomes" id="UP000002038"/>
    </source>
</evidence>
<dbReference type="RefSeq" id="XP_031576114.1">
    <property type="nucleotide sequence ID" value="XM_031724223.1"/>
</dbReference>
<organism evidence="1 2">
    <name type="scientific">Blastomyces gilchristii (strain SLH14081)</name>
    <name type="common">Blastomyces dermatitidis</name>
    <dbReference type="NCBI Taxonomy" id="559298"/>
    <lineage>
        <taxon>Eukaryota</taxon>
        <taxon>Fungi</taxon>
        <taxon>Dikarya</taxon>
        <taxon>Ascomycota</taxon>
        <taxon>Pezizomycotina</taxon>
        <taxon>Eurotiomycetes</taxon>
        <taxon>Eurotiomycetidae</taxon>
        <taxon>Onygenales</taxon>
        <taxon>Ajellomycetaceae</taxon>
        <taxon>Blastomyces</taxon>
    </lineage>
</organism>
<accession>A0A179U8K7</accession>
<dbReference type="KEGG" id="bgh:BDBG_16229"/>
<dbReference type="Proteomes" id="UP000002038">
    <property type="component" value="Unassembled WGS sequence"/>
</dbReference>
<dbReference type="EMBL" id="GG657449">
    <property type="protein sequence ID" value="OAT04324.1"/>
    <property type="molecule type" value="Genomic_DNA"/>
</dbReference>
<dbReference type="VEuPathDB" id="FungiDB:BDBG_16229"/>
<sequence length="145" mass="17416">MRNLKNNVMFYCNLEYVKALYQKYSFRCDLMTCMHKKFSHLESSELMSVLKSRTIKKSDPGPRHSHTVSLSMTENIQMYTHKCLNYQIVKESKKELKYEKVQYQMKFMKAVSEMIEKMMMKFLHNEIYINYEMSCEILTDNSANL</sequence>
<dbReference type="OrthoDB" id="4369127at2759"/>